<evidence type="ECO:0000256" key="5">
    <source>
        <dbReference type="ARBA" id="ARBA00023128"/>
    </source>
</evidence>
<accession>A0AAJ7E772</accession>
<evidence type="ECO:0000313" key="9">
    <source>
        <dbReference type="RefSeq" id="XP_013165690.1"/>
    </source>
</evidence>
<evidence type="ECO:0000256" key="3">
    <source>
        <dbReference type="ARBA" id="ARBA00022946"/>
    </source>
</evidence>
<dbReference type="GO" id="GO:0005840">
    <property type="term" value="C:ribosome"/>
    <property type="evidence" value="ECO:0007669"/>
    <property type="project" value="UniProtKB-KW"/>
</dbReference>
<dbReference type="SUPFAM" id="SSF143034">
    <property type="entry name" value="L35p-like"/>
    <property type="match status" value="1"/>
</dbReference>
<keyword evidence="4 9" id="KW-0689">Ribosomal protein</keyword>
<dbReference type="Pfam" id="PF01632">
    <property type="entry name" value="Ribosomal_L35p"/>
    <property type="match status" value="1"/>
</dbReference>
<dbReference type="KEGG" id="pxu:106116411"/>
<keyword evidence="5" id="KW-0496">Mitochondrion</keyword>
<comment type="similarity">
    <text evidence="2">Belongs to the bacterial ribosomal protein bL35 family.</text>
</comment>
<keyword evidence="6" id="KW-0687">Ribonucleoprotein</keyword>
<evidence type="ECO:0000256" key="4">
    <source>
        <dbReference type="ARBA" id="ARBA00022980"/>
    </source>
</evidence>
<name>A0AAJ7E772_PAPXU</name>
<dbReference type="GO" id="GO:1990904">
    <property type="term" value="C:ribonucleoprotein complex"/>
    <property type="evidence" value="ECO:0007669"/>
    <property type="project" value="UniProtKB-KW"/>
</dbReference>
<evidence type="ECO:0000256" key="2">
    <source>
        <dbReference type="ARBA" id="ARBA00006598"/>
    </source>
</evidence>
<sequence length="175" mass="20869">MMLRFAFSAFRAVPLRLTYPNAGKIIYQNVRNFSAINIRNHFITTAPTIKASLVNNKTILDLSCNLNHVPARTVTKFSLNKGKRKTVKPAVKRFFRLHWGGWIRTKIGRHKKLWRKSQPQKRRLRQHVFCNSTQSTLLDKMVTKFWKRPKYYVDDPYAPYHTREEFYITRKKPRC</sequence>
<dbReference type="GO" id="GO:0005739">
    <property type="term" value="C:mitochondrion"/>
    <property type="evidence" value="ECO:0007669"/>
    <property type="project" value="UniProtKB-SubCell"/>
</dbReference>
<proteinExistence type="inferred from homology"/>
<dbReference type="GO" id="GO:0003735">
    <property type="term" value="F:structural constituent of ribosome"/>
    <property type="evidence" value="ECO:0007669"/>
    <property type="project" value="InterPro"/>
</dbReference>
<organism evidence="9">
    <name type="scientific">Papilio xuthus</name>
    <name type="common">Asian swallowtail butterfly</name>
    <dbReference type="NCBI Taxonomy" id="66420"/>
    <lineage>
        <taxon>Eukaryota</taxon>
        <taxon>Metazoa</taxon>
        <taxon>Ecdysozoa</taxon>
        <taxon>Arthropoda</taxon>
        <taxon>Hexapoda</taxon>
        <taxon>Insecta</taxon>
        <taxon>Pterygota</taxon>
        <taxon>Neoptera</taxon>
        <taxon>Endopterygota</taxon>
        <taxon>Lepidoptera</taxon>
        <taxon>Glossata</taxon>
        <taxon>Ditrysia</taxon>
        <taxon>Papilionoidea</taxon>
        <taxon>Papilionidae</taxon>
        <taxon>Papilioninae</taxon>
        <taxon>Papilio</taxon>
    </lineage>
</organism>
<dbReference type="PANTHER" id="PTHR15909:SF0">
    <property type="entry name" value="LARGE RIBOSOMAL SUBUNIT PROTEIN BL35M"/>
    <property type="match status" value="1"/>
</dbReference>
<evidence type="ECO:0000256" key="1">
    <source>
        <dbReference type="ARBA" id="ARBA00004173"/>
    </source>
</evidence>
<gene>
    <name evidence="9" type="primary">LOC106116411</name>
</gene>
<evidence type="ECO:0000256" key="7">
    <source>
        <dbReference type="ARBA" id="ARBA00035273"/>
    </source>
</evidence>
<dbReference type="InterPro" id="IPR019338">
    <property type="entry name" value="Ribosomal_bL35m"/>
</dbReference>
<protein>
    <recommendedName>
        <fullName evidence="7">Large ribosomal subunit protein bL35m</fullName>
    </recommendedName>
    <alternativeName>
        <fullName evidence="8">39S ribosomal protein L35, mitochondrial</fullName>
    </alternativeName>
</protein>
<dbReference type="RefSeq" id="XP_013165690.1">
    <property type="nucleotide sequence ID" value="XM_013310236.1"/>
</dbReference>
<dbReference type="PANTHER" id="PTHR15909">
    <property type="entry name" value="39S RIBOSOMAL PROTEIN L35, MITOCHONDRIAL"/>
    <property type="match status" value="1"/>
</dbReference>
<comment type="subcellular location">
    <subcellularLocation>
        <location evidence="1">Mitochondrion</location>
    </subcellularLocation>
</comment>
<reference evidence="9" key="1">
    <citation type="submission" date="2025-08" db="UniProtKB">
        <authorList>
            <consortium name="RefSeq"/>
        </authorList>
    </citation>
    <scope>IDENTIFICATION</scope>
</reference>
<dbReference type="InterPro" id="IPR021137">
    <property type="entry name" value="Ribosomal_bL35-like"/>
</dbReference>
<keyword evidence="3" id="KW-0809">Transit peptide</keyword>
<evidence type="ECO:0000256" key="8">
    <source>
        <dbReference type="ARBA" id="ARBA00035418"/>
    </source>
</evidence>
<dbReference type="Gene3D" id="4.10.410.60">
    <property type="match status" value="1"/>
</dbReference>
<dbReference type="GO" id="GO:0006412">
    <property type="term" value="P:translation"/>
    <property type="evidence" value="ECO:0007669"/>
    <property type="project" value="InterPro"/>
</dbReference>
<dbReference type="AlphaFoldDB" id="A0AAJ7E772"/>
<evidence type="ECO:0000256" key="6">
    <source>
        <dbReference type="ARBA" id="ARBA00023274"/>
    </source>
</evidence>
<dbReference type="InterPro" id="IPR037229">
    <property type="entry name" value="Ribosomal_bL35_sf"/>
</dbReference>
<dbReference type="Proteomes" id="UP000694872">
    <property type="component" value="Unplaced"/>
</dbReference>